<evidence type="ECO:0000313" key="6">
    <source>
        <dbReference type="EMBL" id="CAB4211151.1"/>
    </source>
</evidence>
<evidence type="ECO:0000313" key="3">
    <source>
        <dbReference type="EMBL" id="CAB4177027.1"/>
    </source>
</evidence>
<evidence type="ECO:0000313" key="2">
    <source>
        <dbReference type="EMBL" id="CAB4171119.1"/>
    </source>
</evidence>
<sequence length="276" mass="30944">MKTFKQFAKQKKQEEGTGVIPVPIHFKFVEPVEVEGPKVKGLIPAPIHFKHVQSKKKLDEAAKPATGYKAWLKTDDNTKLGKSHEAISNKLHKSNAFTPEHDSSIRHYTGSKGASGKGWASTNMNKNLIKNKGKIIAKTHQKHVKGLDSAIKNNPIQHDLNAYSGTSFDPRKHLDKKGQMHSPAYISASHSKTVAHSFSQNATEGKGSYEPRHIIHFDLKKGDPATHVSHLSDHTGEHETVIGRNTKLQYHGTESHYDPDREVRFNIHRMSIVRKK</sequence>
<dbReference type="EMBL" id="LR797518">
    <property type="protein sequence ID" value="CAB4222370.1"/>
    <property type="molecule type" value="Genomic_DNA"/>
</dbReference>
<protein>
    <submittedName>
        <fullName evidence="5">ADP ribosyltransferase</fullName>
    </submittedName>
</protein>
<evidence type="ECO:0000313" key="4">
    <source>
        <dbReference type="EMBL" id="CAB4182206.1"/>
    </source>
</evidence>
<keyword evidence="5" id="KW-0808">Transferase</keyword>
<dbReference type="EMBL" id="LR797369">
    <property type="protein sequence ID" value="CAB4211151.1"/>
    <property type="molecule type" value="Genomic_DNA"/>
</dbReference>
<dbReference type="Pfam" id="PF03496">
    <property type="entry name" value="ADPrib_exo_Tox"/>
    <property type="match status" value="1"/>
</dbReference>
<dbReference type="SUPFAM" id="SSF56399">
    <property type="entry name" value="ADP-ribosylation"/>
    <property type="match status" value="1"/>
</dbReference>
<name>A0A6J5R4I8_9CAUD</name>
<proteinExistence type="predicted"/>
<dbReference type="EMBL" id="LR798378">
    <property type="protein sequence ID" value="CAB5227637.1"/>
    <property type="molecule type" value="Genomic_DNA"/>
</dbReference>
<dbReference type="EMBL" id="LR796945">
    <property type="protein sequence ID" value="CAB4177027.1"/>
    <property type="molecule type" value="Genomic_DNA"/>
</dbReference>
<organism evidence="5">
    <name type="scientific">uncultured Caudovirales phage</name>
    <dbReference type="NCBI Taxonomy" id="2100421"/>
    <lineage>
        <taxon>Viruses</taxon>
        <taxon>Duplodnaviria</taxon>
        <taxon>Heunggongvirae</taxon>
        <taxon>Uroviricota</taxon>
        <taxon>Caudoviricetes</taxon>
        <taxon>Peduoviridae</taxon>
        <taxon>Maltschvirus</taxon>
        <taxon>Maltschvirus maltsch</taxon>
    </lineage>
</organism>
<dbReference type="EMBL" id="LR797157">
    <property type="protein sequence ID" value="CAB4190802.1"/>
    <property type="molecule type" value="Genomic_DNA"/>
</dbReference>
<evidence type="ECO:0000259" key="1">
    <source>
        <dbReference type="Pfam" id="PF03496"/>
    </source>
</evidence>
<dbReference type="EMBL" id="LR796860">
    <property type="protein sequence ID" value="CAB4171119.1"/>
    <property type="molecule type" value="Genomic_DNA"/>
</dbReference>
<dbReference type="PROSITE" id="PS51996">
    <property type="entry name" value="TR_MART"/>
    <property type="match status" value="1"/>
</dbReference>
<dbReference type="GO" id="GO:0005576">
    <property type="term" value="C:extracellular region"/>
    <property type="evidence" value="ECO:0007669"/>
    <property type="project" value="InterPro"/>
</dbReference>
<dbReference type="Gene3D" id="3.90.176.10">
    <property type="entry name" value="Toxin ADP-ribosyltransferase, Chain A, domain 1"/>
    <property type="match status" value="1"/>
</dbReference>
<dbReference type="EMBL" id="LR797021">
    <property type="protein sequence ID" value="CAB4182206.1"/>
    <property type="molecule type" value="Genomic_DNA"/>
</dbReference>
<accession>A0A6J5R4I8</accession>
<dbReference type="InterPro" id="IPR003540">
    <property type="entry name" value="ADP-ribosyltransferase"/>
</dbReference>
<evidence type="ECO:0000313" key="8">
    <source>
        <dbReference type="EMBL" id="CAB5227637.1"/>
    </source>
</evidence>
<evidence type="ECO:0000313" key="7">
    <source>
        <dbReference type="EMBL" id="CAB4222370.1"/>
    </source>
</evidence>
<feature type="domain" description="ADP ribosyltransferase" evidence="1">
    <location>
        <begin position="91"/>
        <end position="255"/>
    </location>
</feature>
<reference evidence="5" key="1">
    <citation type="submission" date="2020-05" db="EMBL/GenBank/DDBJ databases">
        <authorList>
            <person name="Chiriac C."/>
            <person name="Salcher M."/>
            <person name="Ghai R."/>
            <person name="Kavagutti S V."/>
        </authorList>
    </citation>
    <scope>NUCLEOTIDE SEQUENCE</scope>
</reference>
<gene>
    <name evidence="4" type="ORF">UFOVP1065_173</name>
    <name evidence="5" type="ORF">UFOVP1198_142</name>
    <name evidence="6" type="ORF">UFOVP1418_134</name>
    <name evidence="8" type="ORF">UFOVP1524_16</name>
    <name evidence="7" type="ORF">UFOVP1651_16</name>
    <name evidence="2" type="ORF">UFOVP908_227</name>
    <name evidence="3" type="ORF">UFOVP990_142</name>
</gene>
<evidence type="ECO:0000313" key="5">
    <source>
        <dbReference type="EMBL" id="CAB4190802.1"/>
    </source>
</evidence>
<dbReference type="GO" id="GO:0016740">
    <property type="term" value="F:transferase activity"/>
    <property type="evidence" value="ECO:0007669"/>
    <property type="project" value="UniProtKB-KW"/>
</dbReference>